<dbReference type="Proteomes" id="UP001327560">
    <property type="component" value="Chromosome 2"/>
</dbReference>
<feature type="region of interest" description="Disordered" evidence="1">
    <location>
        <begin position="1"/>
        <end position="60"/>
    </location>
</feature>
<evidence type="ECO:0000256" key="1">
    <source>
        <dbReference type="SAM" id="MobiDB-lite"/>
    </source>
</evidence>
<dbReference type="AlphaFoldDB" id="A0AAQ3JZ47"/>
<organism evidence="2 3">
    <name type="scientific">Canna indica</name>
    <name type="common">Indian-shot</name>
    <dbReference type="NCBI Taxonomy" id="4628"/>
    <lineage>
        <taxon>Eukaryota</taxon>
        <taxon>Viridiplantae</taxon>
        <taxon>Streptophyta</taxon>
        <taxon>Embryophyta</taxon>
        <taxon>Tracheophyta</taxon>
        <taxon>Spermatophyta</taxon>
        <taxon>Magnoliopsida</taxon>
        <taxon>Liliopsida</taxon>
        <taxon>Zingiberales</taxon>
        <taxon>Cannaceae</taxon>
        <taxon>Canna</taxon>
    </lineage>
</organism>
<proteinExistence type="predicted"/>
<protein>
    <submittedName>
        <fullName evidence="2">Uncharacterized protein</fullName>
    </submittedName>
</protein>
<reference evidence="2 3" key="1">
    <citation type="submission" date="2023-10" db="EMBL/GenBank/DDBJ databases">
        <title>Chromosome-scale genome assembly provides insights into flower coloration mechanisms of Canna indica.</title>
        <authorList>
            <person name="Li C."/>
        </authorList>
    </citation>
    <scope>NUCLEOTIDE SEQUENCE [LARGE SCALE GENOMIC DNA]</scope>
    <source>
        <tissue evidence="2">Flower</tissue>
    </source>
</reference>
<name>A0AAQ3JZ47_9LILI</name>
<evidence type="ECO:0000313" key="2">
    <source>
        <dbReference type="EMBL" id="WOK98736.1"/>
    </source>
</evidence>
<dbReference type="EMBL" id="CP136891">
    <property type="protein sequence ID" value="WOK98736.1"/>
    <property type="molecule type" value="Genomic_DNA"/>
</dbReference>
<gene>
    <name evidence="2" type="ORF">Cni_G07448</name>
</gene>
<accession>A0AAQ3JZ47</accession>
<keyword evidence="3" id="KW-1185">Reference proteome</keyword>
<sequence>MLSSVARSPLLASVARSPAHGRKGQGCRSRPEPAAPVRAPTVSRASSAGKGADRIQSQQHQLYLASADSTAASANIASAPIIVLFPAPSTASSGL</sequence>
<evidence type="ECO:0000313" key="3">
    <source>
        <dbReference type="Proteomes" id="UP001327560"/>
    </source>
</evidence>